<evidence type="ECO:0000256" key="4">
    <source>
        <dbReference type="ARBA" id="ARBA00025742"/>
    </source>
</evidence>
<dbReference type="InterPro" id="IPR004843">
    <property type="entry name" value="Calcineurin-like_PHP"/>
</dbReference>
<accession>A0ABU6CV09</accession>
<dbReference type="Pfam" id="PF00149">
    <property type="entry name" value="Metallophos"/>
    <property type="match status" value="1"/>
</dbReference>
<organism evidence="6 7">
    <name type="scientific">Candidatus Thiothrix phosphatis</name>
    <dbReference type="NCBI Taxonomy" id="3112415"/>
    <lineage>
        <taxon>Bacteria</taxon>
        <taxon>Pseudomonadati</taxon>
        <taxon>Pseudomonadota</taxon>
        <taxon>Gammaproteobacteria</taxon>
        <taxon>Thiotrichales</taxon>
        <taxon>Thiotrichaceae</taxon>
        <taxon>Thiothrix</taxon>
    </lineage>
</organism>
<comment type="caution">
    <text evidence="6">The sequence shown here is derived from an EMBL/GenBank/DDBJ whole genome shotgun (WGS) entry which is preliminary data.</text>
</comment>
<reference evidence="7" key="1">
    <citation type="submission" date="2023-07" db="EMBL/GenBank/DDBJ databases">
        <title>The carbon used by Thiothrix.</title>
        <authorList>
            <person name="Chen L."/>
        </authorList>
    </citation>
    <scope>NUCLEOTIDE SEQUENCE [LARGE SCALE GENOMIC DNA]</scope>
</reference>
<comment type="similarity">
    <text evidence="4">Belongs to the cyclic nucleotide phosphodiesterase class-III family.</text>
</comment>
<evidence type="ECO:0000256" key="3">
    <source>
        <dbReference type="ARBA" id="ARBA00023004"/>
    </source>
</evidence>
<dbReference type="PANTHER" id="PTHR42988:SF2">
    <property type="entry name" value="CYCLIC NUCLEOTIDE PHOSPHODIESTERASE CBUA0032-RELATED"/>
    <property type="match status" value="1"/>
</dbReference>
<evidence type="ECO:0000313" key="6">
    <source>
        <dbReference type="EMBL" id="MEB4590656.1"/>
    </source>
</evidence>
<proteinExistence type="inferred from homology"/>
<gene>
    <name evidence="6" type="ORF">VSS37_06675</name>
</gene>
<protein>
    <submittedName>
        <fullName evidence="6">Metallophosphoesterase</fullName>
    </submittedName>
</protein>
<keyword evidence="2" id="KW-0378">Hydrolase</keyword>
<evidence type="ECO:0000259" key="5">
    <source>
        <dbReference type="Pfam" id="PF00149"/>
    </source>
</evidence>
<name>A0ABU6CV09_9GAMM</name>
<keyword evidence="7" id="KW-1185">Reference proteome</keyword>
<dbReference type="Gene3D" id="3.60.21.10">
    <property type="match status" value="1"/>
</dbReference>
<feature type="domain" description="Calcineurin-like phosphoesterase" evidence="5">
    <location>
        <begin position="3"/>
        <end position="192"/>
    </location>
</feature>
<evidence type="ECO:0000256" key="2">
    <source>
        <dbReference type="ARBA" id="ARBA00022801"/>
    </source>
</evidence>
<evidence type="ECO:0000313" key="7">
    <source>
        <dbReference type="Proteomes" id="UP001308005"/>
    </source>
</evidence>
<sequence>MATIAHISDLHFGCEAPMVREGLLDVLEQLQPDLVVISGDLTQQARRSEFHTARSFLTLLPCPCLTVPGNHDLAERNLPERFVYPWLKWRRYIGHRLEPEMRTEQFIALGVNTARRISLHRDWSRGSISPLQIARIQRRLQTAPTTSLRLLAAHHPFWLPPLFEHRQLIRRRDAALRAFHQELDIILSGHVHLAYTQVMHGVILSHAGTTLSTRLLLEQSNSFNIIRGDRQRLSVELMEWGSPRFRLAHQQVFRREAEGWRQQP</sequence>
<dbReference type="PANTHER" id="PTHR42988">
    <property type="entry name" value="PHOSPHOHYDROLASE"/>
    <property type="match status" value="1"/>
</dbReference>
<evidence type="ECO:0000256" key="1">
    <source>
        <dbReference type="ARBA" id="ARBA00022723"/>
    </source>
</evidence>
<dbReference type="SUPFAM" id="SSF56300">
    <property type="entry name" value="Metallo-dependent phosphatases"/>
    <property type="match status" value="1"/>
</dbReference>
<dbReference type="EMBL" id="JAYMYJ010000049">
    <property type="protein sequence ID" value="MEB4590656.1"/>
    <property type="molecule type" value="Genomic_DNA"/>
</dbReference>
<keyword evidence="3" id="KW-0408">Iron</keyword>
<dbReference type="InterPro" id="IPR050884">
    <property type="entry name" value="CNP_phosphodiesterase-III"/>
</dbReference>
<dbReference type="InterPro" id="IPR029052">
    <property type="entry name" value="Metallo-depent_PP-like"/>
</dbReference>
<dbReference type="RefSeq" id="WP_324694018.1">
    <property type="nucleotide sequence ID" value="NZ_JAYMYJ010000049.1"/>
</dbReference>
<reference evidence="6 7" key="2">
    <citation type="submission" date="2024-01" db="EMBL/GenBank/DDBJ databases">
        <authorList>
            <person name="Xie X."/>
        </authorList>
    </citation>
    <scope>NUCLEOTIDE SEQUENCE [LARGE SCALE GENOMIC DNA]</scope>
    <source>
        <strain evidence="6">SCUT-1</strain>
    </source>
</reference>
<keyword evidence="1" id="KW-0479">Metal-binding</keyword>
<dbReference type="Proteomes" id="UP001308005">
    <property type="component" value="Unassembled WGS sequence"/>
</dbReference>